<dbReference type="AlphaFoldDB" id="A0AAU7LQ49"/>
<keyword evidence="2 3" id="KW-0732">Signal</keyword>
<accession>A0AAU7LQ49</accession>
<comment type="similarity">
    <text evidence="1">Belongs to the leucine-binding protein family.</text>
</comment>
<name>A0AAU7LQ49_9BURK</name>
<dbReference type="Gene3D" id="3.40.50.2300">
    <property type="match status" value="2"/>
</dbReference>
<evidence type="ECO:0000313" key="5">
    <source>
        <dbReference type="EMBL" id="XBP69746.1"/>
    </source>
</evidence>
<protein>
    <submittedName>
        <fullName evidence="5">ABC transporter substrate-binding protein</fullName>
    </submittedName>
</protein>
<dbReference type="SUPFAM" id="SSF53822">
    <property type="entry name" value="Periplasmic binding protein-like I"/>
    <property type="match status" value="1"/>
</dbReference>
<evidence type="ECO:0000256" key="3">
    <source>
        <dbReference type="SAM" id="SignalP"/>
    </source>
</evidence>
<dbReference type="EMBL" id="CP157675">
    <property type="protein sequence ID" value="XBP69746.1"/>
    <property type="molecule type" value="Genomic_DNA"/>
</dbReference>
<feature type="domain" description="Leucine-binding protein" evidence="4">
    <location>
        <begin position="34"/>
        <end position="376"/>
    </location>
</feature>
<dbReference type="RefSeq" id="WP_349278579.1">
    <property type="nucleotide sequence ID" value="NZ_CP157675.1"/>
</dbReference>
<dbReference type="InterPro" id="IPR028081">
    <property type="entry name" value="Leu-bd"/>
</dbReference>
<proteinExistence type="inferred from homology"/>
<dbReference type="PANTHER" id="PTHR47235">
    <property type="entry name" value="BLR6548 PROTEIN"/>
    <property type="match status" value="1"/>
</dbReference>
<feature type="chain" id="PRO_5043515340" evidence="3">
    <location>
        <begin position="24"/>
        <end position="400"/>
    </location>
</feature>
<evidence type="ECO:0000259" key="4">
    <source>
        <dbReference type="Pfam" id="PF13458"/>
    </source>
</evidence>
<evidence type="ECO:0000256" key="1">
    <source>
        <dbReference type="ARBA" id="ARBA00010062"/>
    </source>
</evidence>
<reference evidence="5" key="1">
    <citation type="submission" date="2024-05" db="EMBL/GenBank/DDBJ databases">
        <authorList>
            <person name="Bunk B."/>
            <person name="Swiderski J."/>
            <person name="Sproer C."/>
            <person name="Thiel V."/>
        </authorList>
    </citation>
    <scope>NUCLEOTIDE SEQUENCE</scope>
    <source>
        <strain evidence="5">DSM 17735</strain>
    </source>
</reference>
<dbReference type="InterPro" id="IPR028082">
    <property type="entry name" value="Peripla_BP_I"/>
</dbReference>
<sequence>MSIRKISHGLVATGLAASAWAQAGSAAVALEPAPINIGAISTLTAGPADFSSSGLAAKAVFDSVNATGGIQRRKLVFIQEDDHGNPAVAAEAAARLINGAKVVALAGGASFLECSVNARTYQQAGLASVPGLGLDNNCFNTPMIAPVNTGPYMQLTLAMHYVADKLKKKRLCVLRLGTPANVQKTLDGVLQEWTEKTGNKPVLDERDIQPGDSPEPYFKKASQAGCEAVVFAGPENFSIRFARVGKKMMPGNIPLVFQGAVYTSQAAETLGRDGNGIYAMSEFEPWSSRSGQLSHWRNLMIANHVSLTSSSQGGYLAAQILVKAMRSIKGEITRESVTRALQQMPPYELPMLGMPFSFGEGRAHHPNRAAIPVQLLDGRWRIAHHEWLKPFYPGVLVSAP</sequence>
<organism evidence="5">
    <name type="scientific">Polaromonas hydrogenivorans</name>
    <dbReference type="NCBI Taxonomy" id="335476"/>
    <lineage>
        <taxon>Bacteria</taxon>
        <taxon>Pseudomonadati</taxon>
        <taxon>Pseudomonadota</taxon>
        <taxon>Betaproteobacteria</taxon>
        <taxon>Burkholderiales</taxon>
        <taxon>Comamonadaceae</taxon>
        <taxon>Polaromonas</taxon>
    </lineage>
</organism>
<dbReference type="Pfam" id="PF13458">
    <property type="entry name" value="Peripla_BP_6"/>
    <property type="match status" value="1"/>
</dbReference>
<gene>
    <name evidence="5" type="ORF">ABLV49_17950</name>
</gene>
<dbReference type="PANTHER" id="PTHR47235:SF1">
    <property type="entry name" value="BLR6548 PROTEIN"/>
    <property type="match status" value="1"/>
</dbReference>
<evidence type="ECO:0000256" key="2">
    <source>
        <dbReference type="ARBA" id="ARBA00022729"/>
    </source>
</evidence>
<feature type="signal peptide" evidence="3">
    <location>
        <begin position="1"/>
        <end position="23"/>
    </location>
</feature>